<dbReference type="EMBL" id="QNSE01000024">
    <property type="protein sequence ID" value="RBP77910.1"/>
    <property type="molecule type" value="Genomic_DNA"/>
</dbReference>
<protein>
    <recommendedName>
        <fullName evidence="1">OLD protein-like TOPRIM domain-containing protein</fullName>
    </recommendedName>
</protein>
<evidence type="ECO:0000313" key="2">
    <source>
        <dbReference type="EMBL" id="RBP77910.1"/>
    </source>
</evidence>
<evidence type="ECO:0000313" key="3">
    <source>
        <dbReference type="Proteomes" id="UP000252792"/>
    </source>
</evidence>
<sequence length="237" mass="26409">MGTAIEDIQYEEMWSELHHEAVMKNEAKKQCIYIFVEGDSEEAVFQSLLESCCLDFETDGIVIANYNGIGNLKHAIRLLRKTLSHDRPVIVTFDDDIEGKRISNIIDDPLISAFKIPSSPVVTYSNGEKGGSFEESFPPDCFISASFKPRAIDSKLVGKETEFRNVFNSSKPWVAQLANFIKLNGGNPGSINKVEIAENMESSCLSIPKTFEELATLISQTRQAYPVAHPDDVEVKI</sequence>
<accession>A0A366IUP7</accession>
<comment type="caution">
    <text evidence="2">The sequence shown here is derived from an EMBL/GenBank/DDBJ whole genome shotgun (WGS) entry which is preliminary data.</text>
</comment>
<evidence type="ECO:0000259" key="1">
    <source>
        <dbReference type="Pfam" id="PF20469"/>
    </source>
</evidence>
<gene>
    <name evidence="2" type="ORF">DFP80_1241</name>
</gene>
<dbReference type="InterPro" id="IPR034139">
    <property type="entry name" value="TOPRIM_OLD"/>
</dbReference>
<name>A0A366IUP7_9GAMM</name>
<dbReference type="RefSeq" id="WP_113918591.1">
    <property type="nucleotide sequence ID" value="NZ_QNSE01000024.1"/>
</dbReference>
<organism evidence="2 3">
    <name type="scientific">Marinomonas rhizomae</name>
    <dbReference type="NCBI Taxonomy" id="491948"/>
    <lineage>
        <taxon>Bacteria</taxon>
        <taxon>Pseudomonadati</taxon>
        <taxon>Pseudomonadota</taxon>
        <taxon>Gammaproteobacteria</taxon>
        <taxon>Oceanospirillales</taxon>
        <taxon>Oceanospirillaceae</taxon>
        <taxon>Marinomonas</taxon>
    </lineage>
</organism>
<proteinExistence type="predicted"/>
<keyword evidence="3" id="KW-1185">Reference proteome</keyword>
<dbReference type="Proteomes" id="UP000252792">
    <property type="component" value="Unassembled WGS sequence"/>
</dbReference>
<dbReference type="Pfam" id="PF20469">
    <property type="entry name" value="OLD-like_TOPRIM"/>
    <property type="match status" value="1"/>
</dbReference>
<feature type="domain" description="OLD protein-like TOPRIM" evidence="1">
    <location>
        <begin position="34"/>
        <end position="96"/>
    </location>
</feature>
<dbReference type="AlphaFoldDB" id="A0A366IUP7"/>
<dbReference type="OrthoDB" id="6636183at2"/>
<reference evidence="2 3" key="1">
    <citation type="submission" date="2018-06" db="EMBL/GenBank/DDBJ databases">
        <title>Genomic Encyclopedia of Type Strains, Phase III (KMG-III): the genomes of soil and plant-associated and newly described type strains.</title>
        <authorList>
            <person name="Whitman W."/>
        </authorList>
    </citation>
    <scope>NUCLEOTIDE SEQUENCE [LARGE SCALE GENOMIC DNA]</scope>
    <source>
        <strain evidence="2 3">CECT 7377</strain>
    </source>
</reference>